<evidence type="ECO:0000313" key="3">
    <source>
        <dbReference type="Proteomes" id="UP000559256"/>
    </source>
</evidence>
<reference evidence="2 3" key="1">
    <citation type="journal article" date="2020" name="ISME J.">
        <title>Uncovering the hidden diversity of litter-decomposition mechanisms in mushroom-forming fungi.</title>
        <authorList>
            <person name="Floudas D."/>
            <person name="Bentzer J."/>
            <person name="Ahren D."/>
            <person name="Johansson T."/>
            <person name="Persson P."/>
            <person name="Tunlid A."/>
        </authorList>
    </citation>
    <scope>NUCLEOTIDE SEQUENCE [LARGE SCALE GENOMIC DNA]</scope>
    <source>
        <strain evidence="2 3">CBS 291.85</strain>
    </source>
</reference>
<dbReference type="Proteomes" id="UP000559256">
    <property type="component" value="Unassembled WGS sequence"/>
</dbReference>
<protein>
    <submittedName>
        <fullName evidence="2">Uncharacterized protein</fullName>
    </submittedName>
</protein>
<evidence type="ECO:0000256" key="1">
    <source>
        <dbReference type="SAM" id="SignalP"/>
    </source>
</evidence>
<evidence type="ECO:0000313" key="2">
    <source>
        <dbReference type="EMBL" id="KAF5373621.1"/>
    </source>
</evidence>
<accession>A0A8H5GYI3</accession>
<keyword evidence="3" id="KW-1185">Reference proteome</keyword>
<keyword evidence="1" id="KW-0732">Signal</keyword>
<feature type="chain" id="PRO_5034809391" evidence="1">
    <location>
        <begin position="21"/>
        <end position="144"/>
    </location>
</feature>
<gene>
    <name evidence="2" type="ORF">D9758_000780</name>
</gene>
<dbReference type="PANTHER" id="PTHR34883">
    <property type="entry name" value="SERINE-RICH PROTEIN, PUTATIVE-RELATED-RELATED"/>
    <property type="match status" value="1"/>
</dbReference>
<organism evidence="2 3">
    <name type="scientific">Tetrapyrgos nigripes</name>
    <dbReference type="NCBI Taxonomy" id="182062"/>
    <lineage>
        <taxon>Eukaryota</taxon>
        <taxon>Fungi</taxon>
        <taxon>Dikarya</taxon>
        <taxon>Basidiomycota</taxon>
        <taxon>Agaricomycotina</taxon>
        <taxon>Agaricomycetes</taxon>
        <taxon>Agaricomycetidae</taxon>
        <taxon>Agaricales</taxon>
        <taxon>Marasmiineae</taxon>
        <taxon>Marasmiaceae</taxon>
        <taxon>Tetrapyrgos</taxon>
    </lineage>
</organism>
<sequence>MLFTSLVAVAFAVLPTAVLGANHDVTVGANNAFAFSPTTVIADAGDTITFTFVSRNHSATTASFDDPCPPPVGGFGTGGFDTGFVNAAGGATPAPVVVTIQDTLPHFVSCMQAAGAHCRAGMTLAINPTADQTYEQFLANALAS</sequence>
<name>A0A8H5GYI3_9AGAR</name>
<dbReference type="PANTHER" id="PTHR34883:SF15">
    <property type="entry name" value="EXTRACELLULAR SERINE-RICH PROTEIN"/>
    <property type="match status" value="1"/>
</dbReference>
<dbReference type="SUPFAM" id="SSF49503">
    <property type="entry name" value="Cupredoxins"/>
    <property type="match status" value="1"/>
</dbReference>
<dbReference type="EMBL" id="JAACJM010000003">
    <property type="protein sequence ID" value="KAF5373621.1"/>
    <property type="molecule type" value="Genomic_DNA"/>
</dbReference>
<dbReference type="CDD" id="cd00920">
    <property type="entry name" value="Cupredoxin"/>
    <property type="match status" value="1"/>
</dbReference>
<dbReference type="InterPro" id="IPR008972">
    <property type="entry name" value="Cupredoxin"/>
</dbReference>
<dbReference type="OrthoDB" id="1921208at2759"/>
<feature type="signal peptide" evidence="1">
    <location>
        <begin position="1"/>
        <end position="20"/>
    </location>
</feature>
<dbReference type="AlphaFoldDB" id="A0A8H5GYI3"/>
<proteinExistence type="predicted"/>
<dbReference type="InterPro" id="IPR052953">
    <property type="entry name" value="Ser-rich/MCO-related"/>
</dbReference>
<comment type="caution">
    <text evidence="2">The sequence shown here is derived from an EMBL/GenBank/DDBJ whole genome shotgun (WGS) entry which is preliminary data.</text>
</comment>
<dbReference type="Gene3D" id="2.60.40.420">
    <property type="entry name" value="Cupredoxins - blue copper proteins"/>
    <property type="match status" value="1"/>
</dbReference>